<dbReference type="GO" id="GO:0000287">
    <property type="term" value="F:magnesium ion binding"/>
    <property type="evidence" value="ECO:0007669"/>
    <property type="project" value="InterPro"/>
</dbReference>
<dbReference type="PANTHER" id="PTHR18968">
    <property type="entry name" value="THIAMINE PYROPHOSPHATE ENZYMES"/>
    <property type="match status" value="1"/>
</dbReference>
<feature type="domain" description="Thiamine pyrophosphate enzyme N-terminal TPP-binding" evidence="8">
    <location>
        <begin position="323"/>
        <end position="440"/>
    </location>
</feature>
<dbReference type="Pfam" id="PF02775">
    <property type="entry name" value="TPP_enzyme_C"/>
    <property type="match status" value="1"/>
</dbReference>
<feature type="domain" description="Thiamine pyrophosphate enzyme central" evidence="6">
    <location>
        <begin position="533"/>
        <end position="656"/>
    </location>
</feature>
<reference evidence="9 10" key="1">
    <citation type="submission" date="2016-03" db="EMBL/GenBank/DDBJ databases">
        <title>Whole genome sequencing of Grifola frondosa 9006-11.</title>
        <authorList>
            <person name="Min B."/>
            <person name="Park H."/>
            <person name="Kim J.-G."/>
            <person name="Cho H."/>
            <person name="Oh Y.-L."/>
            <person name="Kong W.-S."/>
            <person name="Choi I.-G."/>
        </authorList>
    </citation>
    <scope>NUCLEOTIDE SEQUENCE [LARGE SCALE GENOMIC DNA]</scope>
    <source>
        <strain evidence="9 10">9006-11</strain>
    </source>
</reference>
<evidence type="ECO:0000256" key="1">
    <source>
        <dbReference type="ARBA" id="ARBA00004173"/>
    </source>
</evidence>
<sequence length="902" mass="98259">MGNTWSELKNTWPVVVQSFPPKSKFSTDQIPDLTGRVIIVTGGNTGVGKETIKALLEHNAKVYMASRSKNKADAAIAELKTLTGKEAIFLELDLSSLASVRKAANEFLSKEKELHVLFNNAGVMWPPMDMLTVDGYDLQFGTNVLGHFFFTELLIPALIAGKETSPDHHARVITTSSSGAYMYTINWDTFRDGPARRKLSSQQLYYQSKFANVVVAREVAKRYADQGIISMSCHPGNLQTDLQRYVPAVVRAVLNIMLYPAHMGALTQLWAGTMPETLNYTGKFLIPWARVGECRPEAYDPLGNLVSFHPRHTLVSSGAVMYTTASVFFKTLAEAGITHAFVNWGNDHPALLEELERQRVESGGKTVLEIVTCPHEMVALSAAQGYAQVTGNPAAVIVHVDVGTQGLAGAVHNVDRGQVPVLIFSGASAHTSYGELKGSRNEWPMWLQDIPDQPAIVRQYMRFTSQIQSGKNVAKTVMRALQIATSQPKGPVYLWARRDVTEEDVDQSVIQTKQDISKWPAVLASGLSPLAVETITSALLEAKFPLIITANAGRNPRAVPLLAELSTLLAVAVFTSCPSSVCIPSNHPYFVGSSFGGKNEYIDQADVLIVLDVDIPWIDSKGNKPRSDARVFVIDTDPLKTTFGWSHVDAEMLCRADSAVALGQIIAAVRKADAHAPDSTKPLTSDMVKERGQHLAAVHSTFVDALDAAEESVAPDGKTPSVPFVLATLRDAQLPTRVEPHATRVSREHDPVRRIEFGVVSRCGCGRIPGREVARKEYDLLAAIVGDGVFLFGVPSTAYWMARRYNTPFLTVILNNGGWFSPKSSMLGVYPDGLGSKVSGQQLTVGLGPDMPDYAQIAVAAGGAWGRRVERADELQSVLEEAVRVVIQEKRCAVVDCMIESI</sequence>
<dbReference type="Pfam" id="PF00106">
    <property type="entry name" value="adh_short"/>
    <property type="match status" value="1"/>
</dbReference>
<dbReference type="OMA" id="DMCFPGD"/>
<comment type="similarity">
    <text evidence="2 5">Belongs to the TPP enzyme family.</text>
</comment>
<dbReference type="OrthoDB" id="2867507at2759"/>
<dbReference type="SUPFAM" id="SSF51735">
    <property type="entry name" value="NAD(P)-binding Rossmann-fold domains"/>
    <property type="match status" value="1"/>
</dbReference>
<dbReference type="GO" id="GO:0003984">
    <property type="term" value="F:acetolactate synthase activity"/>
    <property type="evidence" value="ECO:0007669"/>
    <property type="project" value="TreeGrafter"/>
</dbReference>
<dbReference type="Pfam" id="PF00205">
    <property type="entry name" value="TPP_enzyme_M"/>
    <property type="match status" value="1"/>
</dbReference>
<dbReference type="GO" id="GO:0009099">
    <property type="term" value="P:L-valine biosynthetic process"/>
    <property type="evidence" value="ECO:0007669"/>
    <property type="project" value="TreeGrafter"/>
</dbReference>
<dbReference type="STRING" id="5627.A0A1C7M341"/>
<dbReference type="InterPro" id="IPR045229">
    <property type="entry name" value="TPP_enz"/>
</dbReference>
<keyword evidence="10" id="KW-1185">Reference proteome</keyword>
<dbReference type="SUPFAM" id="SSF52518">
    <property type="entry name" value="Thiamin diphosphate-binding fold (THDP-binding)"/>
    <property type="match status" value="2"/>
</dbReference>
<evidence type="ECO:0000256" key="2">
    <source>
        <dbReference type="ARBA" id="ARBA00007812"/>
    </source>
</evidence>
<protein>
    <submittedName>
        <fullName evidence="9">Uncharacterized protein</fullName>
    </submittedName>
</protein>
<dbReference type="GO" id="GO:0009097">
    <property type="term" value="P:isoleucine biosynthetic process"/>
    <property type="evidence" value="ECO:0007669"/>
    <property type="project" value="TreeGrafter"/>
</dbReference>
<dbReference type="Gene3D" id="3.40.50.970">
    <property type="match status" value="2"/>
</dbReference>
<dbReference type="AlphaFoldDB" id="A0A1C7M341"/>
<dbReference type="InterPro" id="IPR012000">
    <property type="entry name" value="Thiamin_PyroP_enz_cen_dom"/>
</dbReference>
<proteinExistence type="inferred from homology"/>
<dbReference type="InterPro" id="IPR036291">
    <property type="entry name" value="NAD(P)-bd_dom_sf"/>
</dbReference>
<evidence type="ECO:0000313" key="9">
    <source>
        <dbReference type="EMBL" id="OBZ71335.1"/>
    </source>
</evidence>
<dbReference type="Proteomes" id="UP000092993">
    <property type="component" value="Unassembled WGS sequence"/>
</dbReference>
<dbReference type="GO" id="GO:0005948">
    <property type="term" value="C:acetolactate synthase complex"/>
    <property type="evidence" value="ECO:0007669"/>
    <property type="project" value="TreeGrafter"/>
</dbReference>
<dbReference type="EMBL" id="LUGG01000011">
    <property type="protein sequence ID" value="OBZ71335.1"/>
    <property type="molecule type" value="Genomic_DNA"/>
</dbReference>
<dbReference type="CDD" id="cd07035">
    <property type="entry name" value="TPP_PYR_POX_like"/>
    <property type="match status" value="1"/>
</dbReference>
<comment type="caution">
    <text evidence="9">The sequence shown here is derived from an EMBL/GenBank/DDBJ whole genome shotgun (WGS) entry which is preliminary data.</text>
</comment>
<evidence type="ECO:0000256" key="5">
    <source>
        <dbReference type="RuleBase" id="RU362132"/>
    </source>
</evidence>
<evidence type="ECO:0000259" key="7">
    <source>
        <dbReference type="Pfam" id="PF02775"/>
    </source>
</evidence>
<evidence type="ECO:0000256" key="4">
    <source>
        <dbReference type="ARBA" id="ARBA00023128"/>
    </source>
</evidence>
<dbReference type="InterPro" id="IPR012001">
    <property type="entry name" value="Thiamin_PyroP_enz_TPP-bd_dom"/>
</dbReference>
<keyword evidence="4" id="KW-0496">Mitochondrion</keyword>
<accession>A0A1C7M341</accession>
<dbReference type="SUPFAM" id="SSF52467">
    <property type="entry name" value="DHS-like NAD/FAD-binding domain"/>
    <property type="match status" value="1"/>
</dbReference>
<dbReference type="InterPro" id="IPR029035">
    <property type="entry name" value="DHS-like_NAD/FAD-binding_dom"/>
</dbReference>
<gene>
    <name evidence="9" type="ORF">A0H81_08860</name>
</gene>
<dbReference type="GO" id="GO:0050660">
    <property type="term" value="F:flavin adenine dinucleotide binding"/>
    <property type="evidence" value="ECO:0007669"/>
    <property type="project" value="TreeGrafter"/>
</dbReference>
<dbReference type="Pfam" id="PF02776">
    <property type="entry name" value="TPP_enzyme_N"/>
    <property type="match status" value="1"/>
</dbReference>
<comment type="subcellular location">
    <subcellularLocation>
        <location evidence="1">Mitochondrion</location>
    </subcellularLocation>
</comment>
<organism evidence="9 10">
    <name type="scientific">Grifola frondosa</name>
    <name type="common">Maitake</name>
    <name type="synonym">Polyporus frondosus</name>
    <dbReference type="NCBI Taxonomy" id="5627"/>
    <lineage>
        <taxon>Eukaryota</taxon>
        <taxon>Fungi</taxon>
        <taxon>Dikarya</taxon>
        <taxon>Basidiomycota</taxon>
        <taxon>Agaricomycotina</taxon>
        <taxon>Agaricomycetes</taxon>
        <taxon>Polyporales</taxon>
        <taxon>Grifolaceae</taxon>
        <taxon>Grifola</taxon>
    </lineage>
</organism>
<dbReference type="Gene3D" id="3.40.50.1220">
    <property type="entry name" value="TPP-binding domain"/>
    <property type="match status" value="1"/>
</dbReference>
<dbReference type="Gene3D" id="3.40.50.720">
    <property type="entry name" value="NAD(P)-binding Rossmann-like Domain"/>
    <property type="match status" value="1"/>
</dbReference>
<dbReference type="PANTHER" id="PTHR18968:SF164">
    <property type="entry name" value="PYRUVATE DECARBOXYLASE"/>
    <property type="match status" value="1"/>
</dbReference>
<dbReference type="PRINTS" id="PR00081">
    <property type="entry name" value="GDHRDH"/>
</dbReference>
<keyword evidence="3 5" id="KW-0786">Thiamine pyrophosphate</keyword>
<dbReference type="GO" id="GO:0030976">
    <property type="term" value="F:thiamine pyrophosphate binding"/>
    <property type="evidence" value="ECO:0007669"/>
    <property type="project" value="InterPro"/>
</dbReference>
<dbReference type="InterPro" id="IPR029061">
    <property type="entry name" value="THDP-binding"/>
</dbReference>
<dbReference type="GO" id="GO:0005739">
    <property type="term" value="C:mitochondrion"/>
    <property type="evidence" value="ECO:0007669"/>
    <property type="project" value="UniProtKB-SubCell"/>
</dbReference>
<evidence type="ECO:0000313" key="10">
    <source>
        <dbReference type="Proteomes" id="UP000092993"/>
    </source>
</evidence>
<dbReference type="InterPro" id="IPR011766">
    <property type="entry name" value="TPP_enzyme_TPP-bd"/>
</dbReference>
<dbReference type="InterPro" id="IPR002347">
    <property type="entry name" value="SDR_fam"/>
</dbReference>
<evidence type="ECO:0000256" key="3">
    <source>
        <dbReference type="ARBA" id="ARBA00023052"/>
    </source>
</evidence>
<evidence type="ECO:0000259" key="8">
    <source>
        <dbReference type="Pfam" id="PF02776"/>
    </source>
</evidence>
<name>A0A1C7M341_GRIFR</name>
<evidence type="ECO:0000259" key="6">
    <source>
        <dbReference type="Pfam" id="PF00205"/>
    </source>
</evidence>
<feature type="domain" description="Thiamine pyrophosphate enzyme TPP-binding" evidence="7">
    <location>
        <begin position="781"/>
        <end position="897"/>
    </location>
</feature>